<dbReference type="PANTHER" id="PTHR10648:SF1">
    <property type="entry name" value="SERINE_THREONINE-PROTEIN PHOSPHATASE 4 REGULATORY SUBUNIT 1"/>
    <property type="match status" value="1"/>
</dbReference>
<dbReference type="SUPFAM" id="SSF48371">
    <property type="entry name" value="ARM repeat"/>
    <property type="match status" value="1"/>
</dbReference>
<feature type="compositionally biased region" description="Low complexity" evidence="2">
    <location>
        <begin position="566"/>
        <end position="602"/>
    </location>
</feature>
<feature type="compositionally biased region" description="Basic and acidic residues" evidence="2">
    <location>
        <begin position="603"/>
        <end position="617"/>
    </location>
</feature>
<accession>A0A0V0R1U5</accession>
<protein>
    <submittedName>
        <fullName evidence="3">Armadillo-type fold</fullName>
    </submittedName>
</protein>
<dbReference type="AlphaFoldDB" id="A0A0V0R1U5"/>
<reference evidence="3 4" key="1">
    <citation type="journal article" date="2015" name="Sci. Rep.">
        <title>Genome of the facultative scuticociliatosis pathogen Pseudocohnilembus persalinus provides insight into its virulence through horizontal gene transfer.</title>
        <authorList>
            <person name="Xiong J."/>
            <person name="Wang G."/>
            <person name="Cheng J."/>
            <person name="Tian M."/>
            <person name="Pan X."/>
            <person name="Warren A."/>
            <person name="Jiang C."/>
            <person name="Yuan D."/>
            <person name="Miao W."/>
        </authorList>
    </citation>
    <scope>NUCLEOTIDE SEQUENCE [LARGE SCALE GENOMIC DNA]</scope>
    <source>
        <strain evidence="3">36N120E</strain>
    </source>
</reference>
<keyword evidence="4" id="KW-1185">Reference proteome</keyword>
<dbReference type="InterPro" id="IPR016024">
    <property type="entry name" value="ARM-type_fold"/>
</dbReference>
<dbReference type="GO" id="GO:0005737">
    <property type="term" value="C:cytoplasm"/>
    <property type="evidence" value="ECO:0007669"/>
    <property type="project" value="TreeGrafter"/>
</dbReference>
<comment type="caution">
    <text evidence="3">The sequence shown here is derived from an EMBL/GenBank/DDBJ whole genome shotgun (WGS) entry which is preliminary data.</text>
</comment>
<dbReference type="OrthoDB" id="340346at2759"/>
<dbReference type="InterPro" id="IPR051023">
    <property type="entry name" value="PP2A_Regulatory_Subunit_A"/>
</dbReference>
<dbReference type="InParanoid" id="A0A0V0R1U5"/>
<organism evidence="3 4">
    <name type="scientific">Pseudocohnilembus persalinus</name>
    <name type="common">Ciliate</name>
    <dbReference type="NCBI Taxonomy" id="266149"/>
    <lineage>
        <taxon>Eukaryota</taxon>
        <taxon>Sar</taxon>
        <taxon>Alveolata</taxon>
        <taxon>Ciliophora</taxon>
        <taxon>Intramacronucleata</taxon>
        <taxon>Oligohymenophorea</taxon>
        <taxon>Scuticociliatia</taxon>
        <taxon>Philasterida</taxon>
        <taxon>Pseudocohnilembidae</taxon>
        <taxon>Pseudocohnilembus</taxon>
    </lineage>
</organism>
<gene>
    <name evidence="3" type="ORF">PPERSA_12979</name>
</gene>
<dbReference type="Proteomes" id="UP000054937">
    <property type="component" value="Unassembled WGS sequence"/>
</dbReference>
<dbReference type="Gene3D" id="1.25.10.10">
    <property type="entry name" value="Leucine-rich Repeat Variant"/>
    <property type="match status" value="2"/>
</dbReference>
<keyword evidence="1" id="KW-0677">Repeat</keyword>
<evidence type="ECO:0000313" key="3">
    <source>
        <dbReference type="EMBL" id="KRX08498.1"/>
    </source>
</evidence>
<feature type="compositionally biased region" description="Low complexity" evidence="2">
    <location>
        <begin position="543"/>
        <end position="555"/>
    </location>
</feature>
<name>A0A0V0R1U5_PSEPJ</name>
<dbReference type="PANTHER" id="PTHR10648">
    <property type="entry name" value="SERINE/THREONINE-PROTEIN PHOSPHATASE PP2A 65 KDA REGULATORY SUBUNIT"/>
    <property type="match status" value="1"/>
</dbReference>
<feature type="region of interest" description="Disordered" evidence="2">
    <location>
        <begin position="533"/>
        <end position="626"/>
    </location>
</feature>
<evidence type="ECO:0000313" key="4">
    <source>
        <dbReference type="Proteomes" id="UP000054937"/>
    </source>
</evidence>
<dbReference type="GO" id="GO:0019888">
    <property type="term" value="F:protein phosphatase regulator activity"/>
    <property type="evidence" value="ECO:0007669"/>
    <property type="project" value="TreeGrafter"/>
</dbReference>
<dbReference type="InterPro" id="IPR011989">
    <property type="entry name" value="ARM-like"/>
</dbReference>
<evidence type="ECO:0000256" key="1">
    <source>
        <dbReference type="ARBA" id="ARBA00022737"/>
    </source>
</evidence>
<sequence>MEYSDEDDEQKVINPEEAKKLEKQIFAEENSLPSSNQPFIDDHAVYIDYNPQAALKKITNLQECTIYERQTYTKHLAEIVGIIGDEAISHLPQIFETIIKQNSGKELANIALLLNEKDRQRYILKNVLQNAKDETNEDNRIVAIQQLSKIAPCFNNSNVCEQFVGLEILSLGDDPQLRVRKESIRNLVSVGKVVSQEFFWVKIASYQKIGEFVYAMRDEELNDEILQSYLNMTSDNVRTLTMDESKIKRPLAYSLHEIAKIVGKDNAWKDLVKIWNEFLEDYSDQVKYGAVQIMADFLTVFDQEQREKMIDAFQVLQESKKKWRIRELIATQIQKLIKIYTSEASVAQVRKEATKQVTFLLQNLNGVENNVFLDILIDQIKGFSNSHRSHQRQAFVQMNQNIIDDLPEIFEKNFLPVLEELSKDKVVSVKIQLARLVANHIENKGIDKINKQINFCQKLLQQFLGKFINNETFIKIQQHLQNDGSTDVRIILQKQDQQQLLEYNPKKFQFKDKLNNDLKDLSKQENQNEINNQNKMDDENHENNQNQNSDIQQQKIESEKNENKSDNNLQNNENNNDTYQNSENSNENDQIQLNQEQIPQEQQKQKMELEEQNKMELENSTEQIQN</sequence>
<proteinExistence type="predicted"/>
<feature type="compositionally biased region" description="Basic and acidic residues" evidence="2">
    <location>
        <begin position="556"/>
        <end position="565"/>
    </location>
</feature>
<dbReference type="EMBL" id="LDAU01000063">
    <property type="protein sequence ID" value="KRX08498.1"/>
    <property type="molecule type" value="Genomic_DNA"/>
</dbReference>
<evidence type="ECO:0000256" key="2">
    <source>
        <dbReference type="SAM" id="MobiDB-lite"/>
    </source>
</evidence>